<feature type="region of interest" description="Disordered" evidence="1">
    <location>
        <begin position="112"/>
        <end position="170"/>
    </location>
</feature>
<evidence type="ECO:0000256" key="1">
    <source>
        <dbReference type="SAM" id="MobiDB-lite"/>
    </source>
</evidence>
<gene>
    <name evidence="2" type="ORF">BCR33DRAFT_410357</name>
</gene>
<feature type="compositionally biased region" description="Polar residues" evidence="1">
    <location>
        <begin position="1"/>
        <end position="37"/>
    </location>
</feature>
<proteinExistence type="predicted"/>
<accession>A0A1Y2BX04</accession>
<reference evidence="2 3" key="1">
    <citation type="submission" date="2016-07" db="EMBL/GenBank/DDBJ databases">
        <title>Pervasive Adenine N6-methylation of Active Genes in Fungi.</title>
        <authorList>
            <consortium name="DOE Joint Genome Institute"/>
            <person name="Mondo S.J."/>
            <person name="Dannebaum R.O."/>
            <person name="Kuo R.C."/>
            <person name="Labutti K."/>
            <person name="Haridas S."/>
            <person name="Kuo A."/>
            <person name="Salamov A."/>
            <person name="Ahrendt S.R."/>
            <person name="Lipzen A."/>
            <person name="Sullivan W."/>
            <person name="Andreopoulos W.B."/>
            <person name="Clum A."/>
            <person name="Lindquist E."/>
            <person name="Daum C."/>
            <person name="Ramamoorthy G.K."/>
            <person name="Gryganskyi A."/>
            <person name="Culley D."/>
            <person name="Magnuson J.K."/>
            <person name="James T.Y."/>
            <person name="O'Malley M.A."/>
            <person name="Stajich J.E."/>
            <person name="Spatafora J.W."/>
            <person name="Visel A."/>
            <person name="Grigoriev I.V."/>
        </authorList>
    </citation>
    <scope>NUCLEOTIDE SEQUENCE [LARGE SCALE GENOMIC DNA]</scope>
    <source>
        <strain evidence="2 3">JEL800</strain>
    </source>
</reference>
<name>A0A1Y2BX04_9FUNG</name>
<dbReference type="Proteomes" id="UP000193642">
    <property type="component" value="Unassembled WGS sequence"/>
</dbReference>
<comment type="caution">
    <text evidence="2">The sequence shown here is derived from an EMBL/GenBank/DDBJ whole genome shotgun (WGS) entry which is preliminary data.</text>
</comment>
<feature type="region of interest" description="Disordered" evidence="1">
    <location>
        <begin position="1"/>
        <end position="62"/>
    </location>
</feature>
<protein>
    <submittedName>
        <fullName evidence="2">Uncharacterized protein</fullName>
    </submittedName>
</protein>
<dbReference type="AlphaFoldDB" id="A0A1Y2BX04"/>
<feature type="compositionally biased region" description="Polar residues" evidence="1">
    <location>
        <begin position="112"/>
        <end position="125"/>
    </location>
</feature>
<evidence type="ECO:0000313" key="3">
    <source>
        <dbReference type="Proteomes" id="UP000193642"/>
    </source>
</evidence>
<keyword evidence="3" id="KW-1185">Reference proteome</keyword>
<feature type="compositionally biased region" description="Low complexity" evidence="1">
    <location>
        <begin position="137"/>
        <end position="155"/>
    </location>
</feature>
<evidence type="ECO:0000313" key="2">
    <source>
        <dbReference type="EMBL" id="ORY39299.1"/>
    </source>
</evidence>
<dbReference type="OrthoDB" id="2162184at2759"/>
<dbReference type="EMBL" id="MCGO01000040">
    <property type="protein sequence ID" value="ORY39299.1"/>
    <property type="molecule type" value="Genomic_DNA"/>
</dbReference>
<sequence length="289" mass="30947">MRSSGSSDHQSGTISQNPPRKQSPNMLTPPDSSTVDTQFIVRPASRNNNHGNNTNSPLLTRRTFPSAPYLPLYNLPKPVSASVKSPTTTATKLLLNPNPNSSSAADIPVLSAKSSPAMNGSSSEADTGVPAPPPIPIARTTSHQQSTTHVTNTTNNPMLKTQPPELQAPLHQTPSANAISEADIQAAAAAARARGQNLPRTIPEFYKRLQDLRGHNIQQLVALRDQISLLKKETKAAAGTADGTGPGNGVEYYEREMGRVIELARRDEGHLVEFGRRGMGIDGKYLVLV</sequence>
<organism evidence="2 3">
    <name type="scientific">Rhizoclosmatium globosum</name>
    <dbReference type="NCBI Taxonomy" id="329046"/>
    <lineage>
        <taxon>Eukaryota</taxon>
        <taxon>Fungi</taxon>
        <taxon>Fungi incertae sedis</taxon>
        <taxon>Chytridiomycota</taxon>
        <taxon>Chytridiomycota incertae sedis</taxon>
        <taxon>Chytridiomycetes</taxon>
        <taxon>Chytridiales</taxon>
        <taxon>Chytriomycetaceae</taxon>
        <taxon>Rhizoclosmatium</taxon>
    </lineage>
</organism>